<evidence type="ECO:0000313" key="2">
    <source>
        <dbReference type="EMBL" id="OIV43134.1"/>
    </source>
</evidence>
<protein>
    <recommendedName>
        <fullName evidence="4">DUF1648 domain-containing protein</fullName>
    </recommendedName>
</protein>
<dbReference type="AlphaFoldDB" id="A0A1J7BWV4"/>
<keyword evidence="1" id="KW-1133">Transmembrane helix</keyword>
<comment type="caution">
    <text evidence="2">The sequence shown here is derived from an EMBL/GenBank/DDBJ whole genome shotgun (WGS) entry which is preliminary data.</text>
</comment>
<accession>A0A1J7BWV4</accession>
<sequence>MVLIENYNKISDIVPSHIDITGKIDQYSNKKSLIVITIVNIIILSFIWLLIKKPHLANYPLEITEVNKVSIYKKMQVFLAIIAIITTSAFSYLIFKTVHYENEFIYFLFYIIISPLLVLLFFNNKY</sequence>
<gene>
    <name evidence="2" type="ORF">BKM63_02665</name>
</gene>
<proteinExistence type="predicted"/>
<keyword evidence="1" id="KW-0812">Transmembrane</keyword>
<feature type="transmembrane region" description="Helical" evidence="1">
    <location>
        <begin position="77"/>
        <end position="98"/>
    </location>
</feature>
<evidence type="ECO:0000313" key="3">
    <source>
        <dbReference type="Proteomes" id="UP000182826"/>
    </source>
</evidence>
<organism evidence="2 3">
    <name type="scientific">Flavobacterium johnsoniae</name>
    <name type="common">Cytophaga johnsonae</name>
    <dbReference type="NCBI Taxonomy" id="986"/>
    <lineage>
        <taxon>Bacteria</taxon>
        <taxon>Pseudomonadati</taxon>
        <taxon>Bacteroidota</taxon>
        <taxon>Flavobacteriia</taxon>
        <taxon>Flavobacteriales</taxon>
        <taxon>Flavobacteriaceae</taxon>
        <taxon>Flavobacterium</taxon>
    </lineage>
</organism>
<dbReference type="Proteomes" id="UP000182826">
    <property type="component" value="Unassembled WGS sequence"/>
</dbReference>
<feature type="transmembrane region" description="Helical" evidence="1">
    <location>
        <begin position="104"/>
        <end position="122"/>
    </location>
</feature>
<name>A0A1J7BWV4_FLAJO</name>
<feature type="transmembrane region" description="Helical" evidence="1">
    <location>
        <begin position="33"/>
        <end position="51"/>
    </location>
</feature>
<evidence type="ECO:0008006" key="4">
    <source>
        <dbReference type="Google" id="ProtNLM"/>
    </source>
</evidence>
<keyword evidence="1" id="KW-0472">Membrane</keyword>
<dbReference type="EMBL" id="MLFK01000002">
    <property type="protein sequence ID" value="OIV43134.1"/>
    <property type="molecule type" value="Genomic_DNA"/>
</dbReference>
<reference evidence="2 3" key="1">
    <citation type="submission" date="2016-10" db="EMBL/GenBank/DDBJ databases">
        <title>Draft Genome Sequence of Rhizobacteria Flavobacterium johnsoniae CI04.</title>
        <authorList>
            <person name="Bravo J.I."/>
            <person name="Lozano G.L."/>
            <person name="Handelsman J."/>
        </authorList>
    </citation>
    <scope>NUCLEOTIDE SEQUENCE [LARGE SCALE GENOMIC DNA]</scope>
    <source>
        <strain evidence="2 3">CI04</strain>
    </source>
</reference>
<keyword evidence="3" id="KW-1185">Reference proteome</keyword>
<evidence type="ECO:0000256" key="1">
    <source>
        <dbReference type="SAM" id="Phobius"/>
    </source>
</evidence>